<dbReference type="Proteomes" id="UP000019275">
    <property type="component" value="Unassembled WGS sequence"/>
</dbReference>
<evidence type="ECO:0000259" key="1">
    <source>
        <dbReference type="Pfam" id="PF03432"/>
    </source>
</evidence>
<feature type="domain" description="MobA/VirD2-like nuclease" evidence="1">
    <location>
        <begin position="17"/>
        <end position="146"/>
    </location>
</feature>
<dbReference type="EMBL" id="ARZX01000033">
    <property type="protein sequence ID" value="EWH10556.1"/>
    <property type="molecule type" value="Genomic_DNA"/>
</dbReference>
<accession>A0ABP3B3P6</accession>
<evidence type="ECO:0000313" key="3">
    <source>
        <dbReference type="Proteomes" id="UP000019275"/>
    </source>
</evidence>
<protein>
    <submittedName>
        <fullName evidence="2">Mobilization protein</fullName>
    </submittedName>
</protein>
<reference evidence="2 3" key="1">
    <citation type="journal article" date="2014" name="Genome Announc.">
        <title>Draft Genome Sequence of the Carrageenan-Degrading Bacterium Cellulophaga sp. Strain KL-A, Isolated from Decaying Marine Algae.</title>
        <authorList>
            <person name="Shan D."/>
            <person name="Ying J."/>
            <person name="Li X."/>
            <person name="Gao Z."/>
            <person name="Wei G."/>
            <person name="Shao Z."/>
        </authorList>
    </citation>
    <scope>NUCLEOTIDE SEQUENCE [LARGE SCALE GENOMIC DNA]</scope>
    <source>
        <strain evidence="2 3">KL-A</strain>
    </source>
</reference>
<comment type="caution">
    <text evidence="2">The sequence shown here is derived from an EMBL/GenBank/DDBJ whole genome shotgun (WGS) entry which is preliminary data.</text>
</comment>
<evidence type="ECO:0000313" key="2">
    <source>
        <dbReference type="EMBL" id="EWH10556.1"/>
    </source>
</evidence>
<dbReference type="RefSeq" id="WP_051456143.1">
    <property type="nucleotide sequence ID" value="NZ_ARZX01000033.1"/>
</dbReference>
<dbReference type="Pfam" id="PF03432">
    <property type="entry name" value="Relaxase"/>
    <property type="match status" value="1"/>
</dbReference>
<sequence>MISKGKSISHTEASIGYGWNQEKDAKIVFKKSLVGSTPKEITNEFKTIQAMNSRCLKNTFSFVLSPTIEDGKSMKLRDFYNITNEFVEDLGLNDHQSIAFLHQDKEHRHIHLYVNRIDFNGCAYKDNYISKRAQKAAERVAKKLGLKTVKDVKLEKLDGLKAIRSNIKEKHDICLNSLRSKSINEYIVEMRKLGVNVIPVINKSNNIQGFRYQFKNINLKGSEVHRNLSFNKIKQQLLKVEGVKYKSINI</sequence>
<proteinExistence type="predicted"/>
<dbReference type="InterPro" id="IPR005094">
    <property type="entry name" value="Endonuclease_MobA/VirD2"/>
</dbReference>
<organism evidence="2 3">
    <name type="scientific">Cellulophaga geojensis KL-A</name>
    <dbReference type="NCBI Taxonomy" id="1328323"/>
    <lineage>
        <taxon>Bacteria</taxon>
        <taxon>Pseudomonadati</taxon>
        <taxon>Bacteroidota</taxon>
        <taxon>Flavobacteriia</taxon>
        <taxon>Flavobacteriales</taxon>
        <taxon>Flavobacteriaceae</taxon>
        <taxon>Cellulophaga</taxon>
    </lineage>
</organism>
<keyword evidence="3" id="KW-1185">Reference proteome</keyword>
<name>A0ABP3B3P6_9FLAO</name>
<gene>
    <name evidence="2" type="ORF">KLA_16522</name>
</gene>